<evidence type="ECO:0000313" key="1">
    <source>
        <dbReference type="EMBL" id="KAI8650819.1"/>
    </source>
</evidence>
<accession>A0ACC0QGW6</accession>
<comment type="caution">
    <text evidence="1">The sequence shown here is derived from an EMBL/GenBank/DDBJ whole genome shotgun (WGS) entry which is preliminary data.</text>
</comment>
<dbReference type="Proteomes" id="UP001065298">
    <property type="component" value="Chromosome 12"/>
</dbReference>
<keyword evidence="2" id="KW-1185">Reference proteome</keyword>
<organism evidence="1 2">
    <name type="scientific">Fusarium keratoplasticum</name>
    <dbReference type="NCBI Taxonomy" id="1328300"/>
    <lineage>
        <taxon>Eukaryota</taxon>
        <taxon>Fungi</taxon>
        <taxon>Dikarya</taxon>
        <taxon>Ascomycota</taxon>
        <taxon>Pezizomycotina</taxon>
        <taxon>Sordariomycetes</taxon>
        <taxon>Hypocreomycetidae</taxon>
        <taxon>Hypocreales</taxon>
        <taxon>Nectriaceae</taxon>
        <taxon>Fusarium</taxon>
        <taxon>Fusarium solani species complex</taxon>
    </lineage>
</organism>
<protein>
    <submittedName>
        <fullName evidence="1">Uncharacterized protein</fullName>
    </submittedName>
</protein>
<reference evidence="1" key="1">
    <citation type="submission" date="2022-06" db="EMBL/GenBank/DDBJ databases">
        <title>Fusarium solani species complex genomes reveal bases of compartmentalisation and animal pathogenesis.</title>
        <authorList>
            <person name="Tsai I.J."/>
        </authorList>
    </citation>
    <scope>NUCLEOTIDE SEQUENCE</scope>
    <source>
        <strain evidence="1">Fu6.1</strain>
    </source>
</reference>
<proteinExistence type="predicted"/>
<gene>
    <name evidence="1" type="ORF">NCS57_01416800</name>
</gene>
<name>A0ACC0QGW6_9HYPO</name>
<dbReference type="EMBL" id="CM046514">
    <property type="protein sequence ID" value="KAI8650819.1"/>
    <property type="molecule type" value="Genomic_DNA"/>
</dbReference>
<sequence length="492" mass="56077">MGGTTYLEFVRFRAKANPFISGLYEHLQRESRAASRIVYLDYRHNEPSQLEPKPVSAMEDDLVYLVEGVTPSTTRFLFVENITSTMVSQLGEDLDIDPLFFADYVNFRFDSIQKAAAPPSYATLPSLIGKRNHIHLHHYQFVALGGSDGSNVPYALTTGSNVPRNVRRLAPISGRQLALARACCSFIIKPVKTSQICLFLVDPPITSVEALHTELNRSYHATVLCDGFEDFESPCSFSSFAHGKASRLLNTTSMLDTIVRYLGNQRPPGFHANSPSILSVGYYPVRIVISGWSLYNYLTTRCSKYDEYSILNKAGPIRDEDIAHLQRWRRRSKRGQQRLDLLAEVICFHTQYEDEKELWSLILKDVRWLKAQQQEFCQSLEQMIAVAMSIVQLLDSRRSILEAFTMRRLTFIALVFIPLAWVASLFSMSDAYSPGHERFWVYFATALPLLGIVLILSMLRYGQIGKWLRQAWEGRGRIQMIGEMYRLPQVAV</sequence>
<evidence type="ECO:0000313" key="2">
    <source>
        <dbReference type="Proteomes" id="UP001065298"/>
    </source>
</evidence>